<dbReference type="EMBL" id="UINC01018131">
    <property type="protein sequence ID" value="SVA75866.1"/>
    <property type="molecule type" value="Genomic_DNA"/>
</dbReference>
<dbReference type="PANTHER" id="PTHR45458:SF1">
    <property type="entry name" value="SHORT CHAIN DEHYDROGENASE"/>
    <property type="match status" value="1"/>
</dbReference>
<sequence>MSSILSILLICSWLPNNDLHAFENDEPTVLITGSNRNLGLEFVKQFSKKNWNVIATARNPKEADELQEFAANNNNVVIELLDITNNEHIENLSSKYKNQTIDILLNNAGLTPRHFSAFRKLSGVDEDITRISFEINALGTMKVIQAFMKNVERSENGKIIALSSKASSFGERLKIPMMYSYAMSKAALNSMIYSLSFETKKKDVIAISLSPGMVNTTPGTSIPSAIEIDESVTKMMAVI</sequence>
<gene>
    <name evidence="1" type="ORF">METZ01_LOCUS128720</name>
</gene>
<dbReference type="PRINTS" id="PR00080">
    <property type="entry name" value="SDRFAMILY"/>
</dbReference>
<dbReference type="PANTHER" id="PTHR45458">
    <property type="entry name" value="SHORT-CHAIN DEHYDROGENASE/REDUCTASE SDR"/>
    <property type="match status" value="1"/>
</dbReference>
<organism evidence="1">
    <name type="scientific">marine metagenome</name>
    <dbReference type="NCBI Taxonomy" id="408172"/>
    <lineage>
        <taxon>unclassified sequences</taxon>
        <taxon>metagenomes</taxon>
        <taxon>ecological metagenomes</taxon>
    </lineage>
</organism>
<evidence type="ECO:0000313" key="1">
    <source>
        <dbReference type="EMBL" id="SVA75866.1"/>
    </source>
</evidence>
<dbReference type="AlphaFoldDB" id="A0A381YFG7"/>
<dbReference type="InterPro" id="IPR020904">
    <property type="entry name" value="Sc_DH/Rdtase_CS"/>
</dbReference>
<name>A0A381YFG7_9ZZZZ</name>
<dbReference type="InterPro" id="IPR036291">
    <property type="entry name" value="NAD(P)-bd_dom_sf"/>
</dbReference>
<dbReference type="SUPFAM" id="SSF51735">
    <property type="entry name" value="NAD(P)-binding Rossmann-fold domains"/>
    <property type="match status" value="1"/>
</dbReference>
<dbReference type="PROSITE" id="PS00061">
    <property type="entry name" value="ADH_SHORT"/>
    <property type="match status" value="1"/>
</dbReference>
<dbReference type="Gene3D" id="3.40.50.720">
    <property type="entry name" value="NAD(P)-binding Rossmann-like Domain"/>
    <property type="match status" value="1"/>
</dbReference>
<dbReference type="PRINTS" id="PR00081">
    <property type="entry name" value="GDHRDH"/>
</dbReference>
<dbReference type="Pfam" id="PF00106">
    <property type="entry name" value="adh_short"/>
    <property type="match status" value="1"/>
</dbReference>
<accession>A0A381YFG7</accession>
<evidence type="ECO:0008006" key="2">
    <source>
        <dbReference type="Google" id="ProtNLM"/>
    </source>
</evidence>
<dbReference type="InterPro" id="IPR002347">
    <property type="entry name" value="SDR_fam"/>
</dbReference>
<feature type="non-terminal residue" evidence="1">
    <location>
        <position position="239"/>
    </location>
</feature>
<proteinExistence type="predicted"/>
<protein>
    <recommendedName>
        <fullName evidence="2">Short-chain dehydrogenase</fullName>
    </recommendedName>
</protein>
<reference evidence="1" key="1">
    <citation type="submission" date="2018-05" db="EMBL/GenBank/DDBJ databases">
        <authorList>
            <person name="Lanie J.A."/>
            <person name="Ng W.-L."/>
            <person name="Kazmierczak K.M."/>
            <person name="Andrzejewski T.M."/>
            <person name="Davidsen T.M."/>
            <person name="Wayne K.J."/>
            <person name="Tettelin H."/>
            <person name="Glass J.I."/>
            <person name="Rusch D."/>
            <person name="Podicherti R."/>
            <person name="Tsui H.-C.T."/>
            <person name="Winkler M.E."/>
        </authorList>
    </citation>
    <scope>NUCLEOTIDE SEQUENCE</scope>
</reference>
<dbReference type="InterPro" id="IPR052184">
    <property type="entry name" value="SDR_enzymes"/>
</dbReference>
<dbReference type="GO" id="GO:0016616">
    <property type="term" value="F:oxidoreductase activity, acting on the CH-OH group of donors, NAD or NADP as acceptor"/>
    <property type="evidence" value="ECO:0007669"/>
    <property type="project" value="TreeGrafter"/>
</dbReference>